<evidence type="ECO:0000313" key="4">
    <source>
        <dbReference type="EMBL" id="KZV51434.1"/>
    </source>
</evidence>
<keyword evidence="1" id="KW-0863">Zinc-finger</keyword>
<evidence type="ECO:0000256" key="1">
    <source>
        <dbReference type="PROSITE-ProRule" id="PRU00047"/>
    </source>
</evidence>
<proteinExistence type="predicted"/>
<dbReference type="GO" id="GO:0008270">
    <property type="term" value="F:zinc ion binding"/>
    <property type="evidence" value="ECO:0007669"/>
    <property type="project" value="UniProtKB-KW"/>
</dbReference>
<keyword evidence="1" id="KW-0479">Metal-binding</keyword>
<evidence type="ECO:0000313" key="5">
    <source>
        <dbReference type="Proteomes" id="UP000250235"/>
    </source>
</evidence>
<keyword evidence="1" id="KW-0862">Zinc</keyword>
<feature type="domain" description="CCHC-type" evidence="3">
    <location>
        <begin position="97"/>
        <end position="111"/>
    </location>
</feature>
<dbReference type="Proteomes" id="UP000250235">
    <property type="component" value="Unassembled WGS sequence"/>
</dbReference>
<protein>
    <recommendedName>
        <fullName evidence="3">CCHC-type domain-containing protein</fullName>
    </recommendedName>
</protein>
<dbReference type="AlphaFoldDB" id="A0A2Z7D328"/>
<keyword evidence="5" id="KW-1185">Reference proteome</keyword>
<dbReference type="GO" id="GO:0003676">
    <property type="term" value="F:nucleic acid binding"/>
    <property type="evidence" value="ECO:0007669"/>
    <property type="project" value="InterPro"/>
</dbReference>
<dbReference type="PROSITE" id="PS50158">
    <property type="entry name" value="ZF_CCHC"/>
    <property type="match status" value="1"/>
</dbReference>
<reference evidence="4 5" key="1">
    <citation type="journal article" date="2015" name="Proc. Natl. Acad. Sci. U.S.A.">
        <title>The resurrection genome of Boea hygrometrica: A blueprint for survival of dehydration.</title>
        <authorList>
            <person name="Xiao L."/>
            <person name="Yang G."/>
            <person name="Zhang L."/>
            <person name="Yang X."/>
            <person name="Zhao S."/>
            <person name="Ji Z."/>
            <person name="Zhou Q."/>
            <person name="Hu M."/>
            <person name="Wang Y."/>
            <person name="Chen M."/>
            <person name="Xu Y."/>
            <person name="Jin H."/>
            <person name="Xiao X."/>
            <person name="Hu G."/>
            <person name="Bao F."/>
            <person name="Hu Y."/>
            <person name="Wan P."/>
            <person name="Li L."/>
            <person name="Deng X."/>
            <person name="Kuang T."/>
            <person name="Xiang C."/>
            <person name="Zhu J.K."/>
            <person name="Oliver M.J."/>
            <person name="He Y."/>
        </authorList>
    </citation>
    <scope>NUCLEOTIDE SEQUENCE [LARGE SCALE GENOMIC DNA]</scope>
    <source>
        <strain evidence="5">cv. XS01</strain>
    </source>
</reference>
<name>A0A2Z7D328_9LAMI</name>
<accession>A0A2Z7D328</accession>
<dbReference type="EMBL" id="KQ991632">
    <property type="protein sequence ID" value="KZV51434.1"/>
    <property type="molecule type" value="Genomic_DNA"/>
</dbReference>
<feature type="region of interest" description="Disordered" evidence="2">
    <location>
        <begin position="113"/>
        <end position="139"/>
    </location>
</feature>
<organism evidence="4 5">
    <name type="scientific">Dorcoceras hygrometricum</name>
    <dbReference type="NCBI Taxonomy" id="472368"/>
    <lineage>
        <taxon>Eukaryota</taxon>
        <taxon>Viridiplantae</taxon>
        <taxon>Streptophyta</taxon>
        <taxon>Embryophyta</taxon>
        <taxon>Tracheophyta</taxon>
        <taxon>Spermatophyta</taxon>
        <taxon>Magnoliopsida</taxon>
        <taxon>eudicotyledons</taxon>
        <taxon>Gunneridae</taxon>
        <taxon>Pentapetalae</taxon>
        <taxon>asterids</taxon>
        <taxon>lamiids</taxon>
        <taxon>Lamiales</taxon>
        <taxon>Gesneriaceae</taxon>
        <taxon>Didymocarpoideae</taxon>
        <taxon>Trichosporeae</taxon>
        <taxon>Loxocarpinae</taxon>
        <taxon>Dorcoceras</taxon>
    </lineage>
</organism>
<dbReference type="InterPro" id="IPR001878">
    <property type="entry name" value="Znf_CCHC"/>
</dbReference>
<evidence type="ECO:0000259" key="3">
    <source>
        <dbReference type="PROSITE" id="PS50158"/>
    </source>
</evidence>
<evidence type="ECO:0000256" key="2">
    <source>
        <dbReference type="SAM" id="MobiDB-lite"/>
    </source>
</evidence>
<sequence>MAKIADGRYGKGEQLIVRQMPFHMGKTSYAEAVDRAIDIEEGLQNRRSHVRPQGVQGSRPVVSWVQPSQSVQSFQPHQQQCGGRHPTAQCVGVQGSCNVCGQYGHFSSVCPLSGSQHTAAPPQGRGGSSKGRSFPAPQQRLGEPQFRTFQQPGPSWFGQYSHPQFSGPQCNFPISAAFQPHQQQVAQQPGH</sequence>
<gene>
    <name evidence="4" type="ORF">F511_20814</name>
</gene>